<name>A0A8S5VED1_9CAUD</name>
<dbReference type="EMBL" id="BK016250">
    <property type="protein sequence ID" value="DAG05129.1"/>
    <property type="molecule type" value="Genomic_DNA"/>
</dbReference>
<sequence length="54" mass="6222">MFSYTLLQVKTTGIAAQHDGNPLILPILGRQNPENKNYLENFLKSLKKRLTKQH</sequence>
<evidence type="ECO:0000313" key="1">
    <source>
        <dbReference type="EMBL" id="DAG05129.1"/>
    </source>
</evidence>
<organism evidence="1">
    <name type="scientific">Myoviridae sp. ctE3x18</name>
    <dbReference type="NCBI Taxonomy" id="2825059"/>
    <lineage>
        <taxon>Viruses</taxon>
        <taxon>Duplodnaviria</taxon>
        <taxon>Heunggongvirae</taxon>
        <taxon>Uroviricota</taxon>
        <taxon>Caudoviricetes</taxon>
    </lineage>
</organism>
<accession>A0A8S5VED1</accession>
<protein>
    <submittedName>
        <fullName evidence="1">Uncharacterized protein</fullName>
    </submittedName>
</protein>
<proteinExistence type="predicted"/>
<reference evidence="1" key="1">
    <citation type="journal article" date="2021" name="Proc. Natl. Acad. Sci. U.S.A.">
        <title>A Catalog of Tens of Thousands of Viruses from Human Metagenomes Reveals Hidden Associations with Chronic Diseases.</title>
        <authorList>
            <person name="Tisza M.J."/>
            <person name="Buck C.B."/>
        </authorList>
    </citation>
    <scope>NUCLEOTIDE SEQUENCE</scope>
    <source>
        <strain evidence="1">CtE3x18</strain>
    </source>
</reference>